<dbReference type="Pfam" id="PF24883">
    <property type="entry name" value="NPHP3_N"/>
    <property type="match status" value="1"/>
</dbReference>
<dbReference type="AlphaFoldDB" id="A0A6A6DND4"/>
<dbReference type="PANTHER" id="PTHR10039:SF15">
    <property type="entry name" value="NACHT DOMAIN-CONTAINING PROTEIN"/>
    <property type="match status" value="1"/>
</dbReference>
<reference evidence="4" key="1">
    <citation type="journal article" date="2020" name="Stud. Mycol.">
        <title>101 Dothideomycetes genomes: a test case for predicting lifestyles and emergence of pathogens.</title>
        <authorList>
            <person name="Haridas S."/>
            <person name="Albert R."/>
            <person name="Binder M."/>
            <person name="Bloem J."/>
            <person name="Labutti K."/>
            <person name="Salamov A."/>
            <person name="Andreopoulos B."/>
            <person name="Baker S."/>
            <person name="Barry K."/>
            <person name="Bills G."/>
            <person name="Bluhm B."/>
            <person name="Cannon C."/>
            <person name="Castanera R."/>
            <person name="Culley D."/>
            <person name="Daum C."/>
            <person name="Ezra D."/>
            <person name="Gonzalez J."/>
            <person name="Henrissat B."/>
            <person name="Kuo A."/>
            <person name="Liang C."/>
            <person name="Lipzen A."/>
            <person name="Lutzoni F."/>
            <person name="Magnuson J."/>
            <person name="Mondo S."/>
            <person name="Nolan M."/>
            <person name="Ohm R."/>
            <person name="Pangilinan J."/>
            <person name="Park H.-J."/>
            <person name="Ramirez L."/>
            <person name="Alfaro M."/>
            <person name="Sun H."/>
            <person name="Tritt A."/>
            <person name="Yoshinaga Y."/>
            <person name="Zwiers L.-H."/>
            <person name="Turgeon B."/>
            <person name="Goodwin S."/>
            <person name="Spatafora J."/>
            <person name="Crous P."/>
            <person name="Grigoriev I."/>
        </authorList>
    </citation>
    <scope>NUCLEOTIDE SEQUENCE</scope>
    <source>
        <strain evidence="4">CBS 207.26</strain>
    </source>
</reference>
<sequence length="516" mass="57985">MDPLSTTASIITIIQLSSEAIKKDVVGETIKALEAPGAPLYWLGIALSVVIAKLKPKKGLKKALLALKWPFDEKEVGKIISTIEREKTLLALALTNDCRKLIQEIKKSSSKNKAQLAELIAAVEGSSKESESQFAELKDDLERIQGSQADLKDGLDQLHDRQHNREATEKREAILDWLTPIDYAPQQSDFITRRQVGAGRWLLESTDFQEWMKTGKTLFCPGIPGAGKTILTSVVVEELNTRFQNNKSIGVAYIYCNFWRQDEQKAENLLASLLKQLTQGQSSLPDSVKSLYDSHKDQRTRPSFDEISRTLQSVAAMYSRVFIIVNTLDECQVSDGCRMRFLSEIFNIQAKCQASLFATSRFILEINEKFKESMRSELQNEINAEIIKAVDGMFLLAQLHLNLLKGKKSPKAIRTALEKLPTGSEAYDYAYKDAMERIEGQLADEEKLVKQVLSWIICIKRPLTTSELEHAFAVETEESQLDEENLCRVEDMVSVCAGLVTVDGKSGIIWLVHYTT</sequence>
<keyword evidence="1" id="KW-0677">Repeat</keyword>
<feature type="domain" description="GPI inositol-deacylase winged helix" evidence="2">
    <location>
        <begin position="443"/>
        <end position="515"/>
    </location>
</feature>
<keyword evidence="5" id="KW-1185">Reference proteome</keyword>
<gene>
    <name evidence="4" type="ORF">K469DRAFT_692519</name>
</gene>
<organism evidence="4 5">
    <name type="scientific">Zopfia rhizophila CBS 207.26</name>
    <dbReference type="NCBI Taxonomy" id="1314779"/>
    <lineage>
        <taxon>Eukaryota</taxon>
        <taxon>Fungi</taxon>
        <taxon>Dikarya</taxon>
        <taxon>Ascomycota</taxon>
        <taxon>Pezizomycotina</taxon>
        <taxon>Dothideomycetes</taxon>
        <taxon>Dothideomycetes incertae sedis</taxon>
        <taxon>Zopfiaceae</taxon>
        <taxon>Zopfia</taxon>
    </lineage>
</organism>
<evidence type="ECO:0000313" key="4">
    <source>
        <dbReference type="EMBL" id="KAF2181001.1"/>
    </source>
</evidence>
<feature type="domain" description="Nephrocystin 3-like N-terminal" evidence="3">
    <location>
        <begin position="197"/>
        <end position="361"/>
    </location>
</feature>
<dbReference type="InterPro" id="IPR027417">
    <property type="entry name" value="P-loop_NTPase"/>
</dbReference>
<dbReference type="EMBL" id="ML994655">
    <property type="protein sequence ID" value="KAF2181001.1"/>
    <property type="molecule type" value="Genomic_DNA"/>
</dbReference>
<evidence type="ECO:0000259" key="2">
    <source>
        <dbReference type="Pfam" id="PF22939"/>
    </source>
</evidence>
<evidence type="ECO:0000313" key="5">
    <source>
        <dbReference type="Proteomes" id="UP000800200"/>
    </source>
</evidence>
<dbReference type="InterPro" id="IPR054471">
    <property type="entry name" value="GPIID_WHD"/>
</dbReference>
<dbReference type="OrthoDB" id="195446at2759"/>
<dbReference type="SUPFAM" id="SSF52540">
    <property type="entry name" value="P-loop containing nucleoside triphosphate hydrolases"/>
    <property type="match status" value="1"/>
</dbReference>
<dbReference type="Gene3D" id="3.40.50.300">
    <property type="entry name" value="P-loop containing nucleotide triphosphate hydrolases"/>
    <property type="match status" value="1"/>
</dbReference>
<protein>
    <recommendedName>
        <fullName evidence="6">AAA+ ATPase domain-containing protein</fullName>
    </recommendedName>
</protein>
<name>A0A6A6DND4_9PEZI</name>
<evidence type="ECO:0000256" key="1">
    <source>
        <dbReference type="ARBA" id="ARBA00022737"/>
    </source>
</evidence>
<proteinExistence type="predicted"/>
<evidence type="ECO:0008006" key="6">
    <source>
        <dbReference type="Google" id="ProtNLM"/>
    </source>
</evidence>
<dbReference type="Proteomes" id="UP000800200">
    <property type="component" value="Unassembled WGS sequence"/>
</dbReference>
<accession>A0A6A6DND4</accession>
<dbReference type="PANTHER" id="PTHR10039">
    <property type="entry name" value="AMELOGENIN"/>
    <property type="match status" value="1"/>
</dbReference>
<evidence type="ECO:0000259" key="3">
    <source>
        <dbReference type="Pfam" id="PF24883"/>
    </source>
</evidence>
<dbReference type="InterPro" id="IPR056884">
    <property type="entry name" value="NPHP3-like_N"/>
</dbReference>
<dbReference type="Pfam" id="PF22939">
    <property type="entry name" value="WHD_GPIID"/>
    <property type="match status" value="1"/>
</dbReference>